<reference evidence="1 2" key="1">
    <citation type="submission" date="2024-09" db="EMBL/GenBank/DDBJ databases">
        <title>Floridaenema gen nov. (Aerosakkonemataceae, Aerosakkonematales ord. nov., Cyanobacteria) from benthic tropical and subtropical fresh waters, with the description of four new species.</title>
        <authorList>
            <person name="Moretto J.A."/>
            <person name="Berthold D.E."/>
            <person name="Lefler F.W."/>
            <person name="Huang I.-S."/>
            <person name="Laughinghouse H. IV."/>
        </authorList>
    </citation>
    <scope>NUCLEOTIDE SEQUENCE [LARGE SCALE GENOMIC DNA]</scope>
    <source>
        <strain evidence="1 2">BLCC-F50</strain>
    </source>
</reference>
<name>A0ABV4XZG8_9CYAN</name>
<evidence type="ECO:0000313" key="2">
    <source>
        <dbReference type="Proteomes" id="UP001576784"/>
    </source>
</evidence>
<dbReference type="RefSeq" id="WP_413266490.1">
    <property type="nucleotide sequence ID" value="NZ_JBHFNR010000220.1"/>
</dbReference>
<keyword evidence="2" id="KW-1185">Reference proteome</keyword>
<dbReference type="PANTHER" id="PTHR14136:SF17">
    <property type="entry name" value="BTB_POZ DOMAIN-CONTAINING PROTEIN KCTD9"/>
    <property type="match status" value="1"/>
</dbReference>
<dbReference type="Proteomes" id="UP001576784">
    <property type="component" value="Unassembled WGS sequence"/>
</dbReference>
<proteinExistence type="predicted"/>
<dbReference type="EMBL" id="JBHFNR010000220">
    <property type="protein sequence ID" value="MFB2896870.1"/>
    <property type="molecule type" value="Genomic_DNA"/>
</dbReference>
<evidence type="ECO:0000313" key="1">
    <source>
        <dbReference type="EMBL" id="MFB2896870.1"/>
    </source>
</evidence>
<dbReference type="Pfam" id="PF00805">
    <property type="entry name" value="Pentapeptide"/>
    <property type="match status" value="2"/>
</dbReference>
<dbReference type="InterPro" id="IPR051082">
    <property type="entry name" value="Pentapeptide-BTB/POZ_domain"/>
</dbReference>
<dbReference type="InterPro" id="IPR001646">
    <property type="entry name" value="5peptide_repeat"/>
</dbReference>
<protein>
    <submittedName>
        <fullName evidence="1">Pentapeptide repeat-containing protein</fullName>
    </submittedName>
</protein>
<organism evidence="1 2">
    <name type="scientific">Floridaenema flaviceps BLCC-F50</name>
    <dbReference type="NCBI Taxonomy" id="3153642"/>
    <lineage>
        <taxon>Bacteria</taxon>
        <taxon>Bacillati</taxon>
        <taxon>Cyanobacteriota</taxon>
        <taxon>Cyanophyceae</taxon>
        <taxon>Oscillatoriophycideae</taxon>
        <taxon>Aerosakkonematales</taxon>
        <taxon>Aerosakkonemataceae</taxon>
        <taxon>Floridanema</taxon>
        <taxon>Floridanema flaviceps</taxon>
    </lineage>
</organism>
<comment type="caution">
    <text evidence="1">The sequence shown here is derived from an EMBL/GenBank/DDBJ whole genome shotgun (WGS) entry which is preliminary data.</text>
</comment>
<gene>
    <name evidence="1" type="ORF">ACE1CI_28490</name>
</gene>
<sequence length="172" mass="18837">MSWKMTAEELLERYANGERDFAGVDLHGVDLSGAILTEINFDRADLSEVNFSGADLSGNYKRSLSSKFKQTPEMSNYPGKYSSNGLGNAPGGYSCIRYAVLRNANFRDANVSYVDFSHSDLSFANFSCANCDGVSFEYVCLYCADFTNADLRISTFEGANIEGTILENAEGV</sequence>
<dbReference type="Gene3D" id="2.160.20.80">
    <property type="entry name" value="E3 ubiquitin-protein ligase SopA"/>
    <property type="match status" value="2"/>
</dbReference>
<dbReference type="SUPFAM" id="SSF141571">
    <property type="entry name" value="Pentapeptide repeat-like"/>
    <property type="match status" value="1"/>
</dbReference>
<dbReference type="PANTHER" id="PTHR14136">
    <property type="entry name" value="BTB_POZ DOMAIN-CONTAINING PROTEIN KCTD9"/>
    <property type="match status" value="1"/>
</dbReference>
<accession>A0ABV4XZG8</accession>